<proteinExistence type="predicted"/>
<dbReference type="Pfam" id="PF12804">
    <property type="entry name" value="NTP_transf_3"/>
    <property type="match status" value="1"/>
</dbReference>
<dbReference type="AlphaFoldDB" id="A0A2G6KIE0"/>
<dbReference type="Proteomes" id="UP000230821">
    <property type="component" value="Unassembled WGS sequence"/>
</dbReference>
<dbReference type="InterPro" id="IPR029044">
    <property type="entry name" value="Nucleotide-diphossugar_trans"/>
</dbReference>
<accession>A0A2G6KIE0</accession>
<sequence>MENFLAKLYGLCRFLCRQMCDDNIVILQKRHIIIQMLNNMKAILLAAGFSSRMGTLKQIMPIEGKPMIYQAAEPFVSSGLELLVVLGHKHQRVQEALGSLPCRVLINPSPEDGMFSSVRLGCQAVPLGEPCLLSTCDCPGVAPHTIRMVQETLLEEQDHVIIPTYRGRRGHPVGLPAFLVERVHALPPETPGLNSLWRKSPEMVVHFNVYDPAVLRDLDRREDVEKLQESCF</sequence>
<evidence type="ECO:0000313" key="3">
    <source>
        <dbReference type="Proteomes" id="UP000230821"/>
    </source>
</evidence>
<dbReference type="CDD" id="cd04182">
    <property type="entry name" value="GT_2_like_f"/>
    <property type="match status" value="1"/>
</dbReference>
<gene>
    <name evidence="2" type="ORF">CSA56_04150</name>
</gene>
<dbReference type="SUPFAM" id="SSF53448">
    <property type="entry name" value="Nucleotide-diphospho-sugar transferases"/>
    <property type="match status" value="1"/>
</dbReference>
<protein>
    <recommendedName>
        <fullName evidence="1">MobA-like NTP transferase domain-containing protein</fullName>
    </recommendedName>
</protein>
<evidence type="ECO:0000259" key="1">
    <source>
        <dbReference type="Pfam" id="PF12804"/>
    </source>
</evidence>
<dbReference type="GO" id="GO:0016779">
    <property type="term" value="F:nucleotidyltransferase activity"/>
    <property type="evidence" value="ECO:0007669"/>
    <property type="project" value="UniProtKB-ARBA"/>
</dbReference>
<dbReference type="Gene3D" id="3.90.550.10">
    <property type="entry name" value="Spore Coat Polysaccharide Biosynthesis Protein SpsA, Chain A"/>
    <property type="match status" value="1"/>
</dbReference>
<dbReference type="PANTHER" id="PTHR43777:SF1">
    <property type="entry name" value="MOLYBDENUM COFACTOR CYTIDYLYLTRANSFERASE"/>
    <property type="match status" value="1"/>
</dbReference>
<organism evidence="2 3">
    <name type="scientific">candidate division KSB3 bacterium</name>
    <dbReference type="NCBI Taxonomy" id="2044937"/>
    <lineage>
        <taxon>Bacteria</taxon>
        <taxon>candidate division KSB3</taxon>
    </lineage>
</organism>
<comment type="caution">
    <text evidence="2">The sequence shown here is derived from an EMBL/GenBank/DDBJ whole genome shotgun (WGS) entry which is preliminary data.</text>
</comment>
<dbReference type="PANTHER" id="PTHR43777">
    <property type="entry name" value="MOLYBDENUM COFACTOR CYTIDYLYLTRANSFERASE"/>
    <property type="match status" value="1"/>
</dbReference>
<feature type="domain" description="MobA-like NTP transferase" evidence="1">
    <location>
        <begin position="42"/>
        <end position="199"/>
    </location>
</feature>
<evidence type="ECO:0000313" key="2">
    <source>
        <dbReference type="EMBL" id="PIE35431.1"/>
    </source>
</evidence>
<reference evidence="2 3" key="1">
    <citation type="submission" date="2017-10" db="EMBL/GenBank/DDBJ databases">
        <title>Novel microbial diversity and functional potential in the marine mammal oral microbiome.</title>
        <authorList>
            <person name="Dudek N.K."/>
            <person name="Sun C.L."/>
            <person name="Burstein D."/>
            <person name="Kantor R.S."/>
            <person name="Aliaga Goltsman D.S."/>
            <person name="Bik E.M."/>
            <person name="Thomas B.C."/>
            <person name="Banfield J.F."/>
            <person name="Relman D.A."/>
        </authorList>
    </citation>
    <scope>NUCLEOTIDE SEQUENCE [LARGE SCALE GENOMIC DNA]</scope>
    <source>
        <strain evidence="2">DOLJORAL78_47_16</strain>
    </source>
</reference>
<name>A0A2G6KIE0_9BACT</name>
<dbReference type="EMBL" id="PDSK01000043">
    <property type="protein sequence ID" value="PIE35431.1"/>
    <property type="molecule type" value="Genomic_DNA"/>
</dbReference>
<dbReference type="InterPro" id="IPR025877">
    <property type="entry name" value="MobA-like_NTP_Trfase"/>
</dbReference>